<keyword evidence="6 8" id="KW-0472">Membrane</keyword>
<dbReference type="Pfam" id="PF00211">
    <property type="entry name" value="Guanylate_cyc"/>
    <property type="match status" value="2"/>
</dbReference>
<dbReference type="Pfam" id="PF16212">
    <property type="entry name" value="PhoLip_ATPase_C"/>
    <property type="match status" value="1"/>
</dbReference>
<evidence type="ECO:0000256" key="1">
    <source>
        <dbReference type="ARBA" id="ARBA00004141"/>
    </source>
</evidence>
<protein>
    <recommendedName>
        <fullName evidence="9">Guanylate cyclase domain-containing protein</fullName>
    </recommendedName>
</protein>
<dbReference type="PROSITE" id="PS50125">
    <property type="entry name" value="GUANYLATE_CYCLASE_2"/>
    <property type="match status" value="2"/>
</dbReference>
<keyword evidence="3" id="KW-0479">Metal-binding</keyword>
<gene>
    <name evidence="10" type="ORF">BSTOLATCC_MIC60979</name>
</gene>
<accession>A0AAU9KLT0</accession>
<keyword evidence="4" id="KW-0460">Magnesium</keyword>
<dbReference type="CDD" id="cd07302">
    <property type="entry name" value="CHD"/>
    <property type="match status" value="2"/>
</dbReference>
<sequence length="2143" mass="245046">MSIFQDNNWREINIDGKTHNTNFIYHNNFIRSSRYTWLTVIPKNIFEQFQSPVNLWFLYISLLQLAARNINPNDYWTTIIPLSINILFVLIKEAYNDYHRGNDDSTVNSVEYLVWNGSEFEKIKSGQISVGNFIICQNEERVPVDMLLLACGRGLNSLSVDISSIVGIKNLAEKYPVQEIQRLFNSNLDYENLLRKLVGNMKVEEPHEDTAKFQGKIKLNGFPKAVDLTIDNLILKGSVLYANSLTLGLVVYAGKETKVDINIKDNNRKVSSMEKLVNEMVIFILLLLQRIIIAAVVLNEIYNQRISYIDIFENYFSFTMLFSNVIPIMIYVTMSIIRIFQCKRIQNLFKGKILFNTEDINENLGQVEYICADKTGTLTENNLRLKACYVDKKVYTSDDSFIPEQNSILSLDQREIFPTTNFEKYIQDTESLIYKIKIDLQRKNDTTILSFFLKCLALCNSLVSEEHKYYGASADETTLADAASKLGYVLRFKNNAFCELEIDGHLEKYEIIAEKSFNSKSKKSRLLIKRCNEGDYILFVKGSAESMLHIFENQHDTINEIEENINGFGRSGLRTMVQGYKFISLKELKDFNGKIKIANSFSINHEEKIESAYRDLEKGSNLLGITGISDEISPETLETIESLKRAGIKLWILSGDSEGSCLSAALNSGIIRSETTIVKLKKQVSEIQLRRELQNAINLYIYHTDMWSLHKRNISMGTNLRASAENSLVESEFMDDSSNNASPRPEDKIGYSLKSSGTNNFQNLENEAKSYNNTPHPGSDEKSWEKLNIKSQGTPHPNQDENVGFPSPFRRLGRIDNFRTRFFNSTITPELVNFSVICDRVTFRTALQSPHTKRTLSILLFAAKSVCFHDFLPNDKADAVKLIKENFSWRPVVLSIGDGNNDIPMIQCSDIGIGLKTQAEYLSNYSDILVDHFHYLRDLLLVHGHWNYSRMAKSVLLVFYRSFLLSIMIFGYIFTSQIKSVSIFDSGQLIGSEIVFSSIAIIWLGIYDQDIDIMKARTSSKRYSEGFLCKHMDGVKLLTYFFYAFFQGSIAFAFVLGSFSYFIDGSGHPEDFQVISMTLYIVFNLCIYFQVYLTYENFKWSYLISFIISSCTLLGYVIFISSDDIFPYQQYVGISNEISGSLLLWILIFTIPIISTFVTFFFIKIYWKFTEEMQKQNKINETRKKLVTKQRFDRLDKYSECLENAYRVYTQIKRQFQDGYEMKQFSLHFAFSYIEEKYQEYFLFQNLALLRKIILSVFLALILWTLLEAIFVDGLNSITYVRVGFTFGFGILSMTSYSNHFRNHFKEYIIAVILGSALGKFVFEMTFNAVAIMITAFFPSITYSILNVDFLLITILNSINLLLFPVSLIRSYLSDISHSAQYISLVSIQYLIFSIAIAVSCGIEGYFFEFSRRSEFKLLRIVENGVEKTQEILSHLLPAFVRNRVKKGVRYIAEDQGTVTVLFCDICDFDKICKEYSPVELTSFLDSLYQTFDQLCDATGVTKIETVGKTYMACAGFRDSDIEMTENLQKVSHARRAIELGLAMINRVKDIRLSYGAKLYVKIGINSGPVVAGVVGYHKPQFSLVGDTVNTASRMCSTISIPNQIQISRSTYNLIGDKLGLSFIAESVEAKGKGILPTYYVYEDPNELENASPTLISSVLRSSIRAQSLMDIMNNPSTNETNPLLSTTHIESPTIDRTHSIMSKLDLRKTIELFARDNSMLAETLNVFNCKWAETDKQKKYRIAKLEASFLVDWSILLIALIVYFLLLIIAVMEYIFADNLANLAVVIGRVIDFLAFLTIFTLHEKLFLYREFSLTKIGVLIWVIITVGFYIFWDLEIEGTMIDVEIMYIVLILNYASGCSLGSVIWISLLFFIVCILMTLYASDKKSGIQNIIFIIGFSLLNTITIFKRDQKERINHNIQLLASKEIEENNNLLGQMMPPDALSKMKEDRNITDRLFQVTLLYADIVGFTSWSSDKTPHDVVEMLSNLFTRFDRKCVEHNVYKVHTIGDCYVVMGYTGTERRDPTNECMNVISMAQDMIRIIHQINEECSSELNMRIGIHTGEVIAGVIGTNIVRYDIYGPDVLLANKMESGGEPGKINISEATMSILERGWEGAFTYTFNKDIIAKAIDRTLKSYFLTSTN</sequence>
<dbReference type="Gene3D" id="3.40.1110.10">
    <property type="entry name" value="Calcium-transporting ATPase, cytoplasmic domain N"/>
    <property type="match status" value="1"/>
</dbReference>
<feature type="transmembrane region" description="Helical" evidence="8">
    <location>
        <begin position="1040"/>
        <end position="1063"/>
    </location>
</feature>
<dbReference type="GO" id="GO:0140326">
    <property type="term" value="F:ATPase-coupled intramembrane lipid transporter activity"/>
    <property type="evidence" value="ECO:0007669"/>
    <property type="project" value="TreeGrafter"/>
</dbReference>
<dbReference type="Gene3D" id="2.70.150.10">
    <property type="entry name" value="Calcium-transporting ATPase, cytoplasmic transduction domain A"/>
    <property type="match status" value="1"/>
</dbReference>
<name>A0AAU9KLT0_9CILI</name>
<evidence type="ECO:0000256" key="8">
    <source>
        <dbReference type="SAM" id="Phobius"/>
    </source>
</evidence>
<dbReference type="PRINTS" id="PR00119">
    <property type="entry name" value="CATATPASE"/>
</dbReference>
<feature type="transmembrane region" description="Helical" evidence="8">
    <location>
        <begin position="1142"/>
        <end position="1167"/>
    </location>
</feature>
<dbReference type="Proteomes" id="UP001162131">
    <property type="component" value="Unassembled WGS sequence"/>
</dbReference>
<dbReference type="GO" id="GO:0035556">
    <property type="term" value="P:intracellular signal transduction"/>
    <property type="evidence" value="ECO:0007669"/>
    <property type="project" value="InterPro"/>
</dbReference>
<feature type="transmembrane region" description="Helical" evidence="8">
    <location>
        <begin position="276"/>
        <end position="298"/>
    </location>
</feature>
<keyword evidence="2 8" id="KW-0812">Transmembrane</keyword>
<dbReference type="InterPro" id="IPR023298">
    <property type="entry name" value="ATPase_P-typ_TM_dom_sf"/>
</dbReference>
<dbReference type="SUPFAM" id="SSF81665">
    <property type="entry name" value="Calcium ATPase, transmembrane domain M"/>
    <property type="match status" value="1"/>
</dbReference>
<evidence type="ECO:0000259" key="9">
    <source>
        <dbReference type="PROSITE" id="PS50125"/>
    </source>
</evidence>
<feature type="transmembrane region" description="Helical" evidence="8">
    <location>
        <begin position="1278"/>
        <end position="1298"/>
    </location>
</feature>
<evidence type="ECO:0000313" key="11">
    <source>
        <dbReference type="Proteomes" id="UP001162131"/>
    </source>
</evidence>
<dbReference type="GO" id="GO:0005768">
    <property type="term" value="C:endosome"/>
    <property type="evidence" value="ECO:0007669"/>
    <property type="project" value="TreeGrafter"/>
</dbReference>
<feature type="region of interest" description="Disordered" evidence="7">
    <location>
        <begin position="731"/>
        <end position="756"/>
    </location>
</feature>
<comment type="caution">
    <text evidence="10">The sequence shown here is derived from an EMBL/GenBank/DDBJ whole genome shotgun (WGS) entry which is preliminary data.</text>
</comment>
<dbReference type="InterPro" id="IPR036412">
    <property type="entry name" value="HAD-like_sf"/>
</dbReference>
<feature type="transmembrane region" description="Helical" evidence="8">
    <location>
        <begin position="1253"/>
        <end position="1272"/>
    </location>
</feature>
<keyword evidence="5 8" id="KW-1133">Transmembrane helix</keyword>
<reference evidence="10" key="1">
    <citation type="submission" date="2021-09" db="EMBL/GenBank/DDBJ databases">
        <authorList>
            <consortium name="AG Swart"/>
            <person name="Singh M."/>
            <person name="Singh A."/>
            <person name="Seah K."/>
            <person name="Emmerich C."/>
        </authorList>
    </citation>
    <scope>NUCLEOTIDE SEQUENCE</scope>
    <source>
        <strain evidence="10">ATCC30299</strain>
    </source>
</reference>
<dbReference type="GO" id="GO:0009190">
    <property type="term" value="P:cyclic nucleotide biosynthetic process"/>
    <property type="evidence" value="ECO:0007669"/>
    <property type="project" value="InterPro"/>
</dbReference>
<dbReference type="GO" id="GO:0005524">
    <property type="term" value="F:ATP binding"/>
    <property type="evidence" value="ECO:0007669"/>
    <property type="project" value="InterPro"/>
</dbReference>
<feature type="domain" description="Guanylate cyclase" evidence="9">
    <location>
        <begin position="1961"/>
        <end position="2091"/>
    </location>
</feature>
<evidence type="ECO:0000256" key="7">
    <source>
        <dbReference type="SAM" id="MobiDB-lite"/>
    </source>
</evidence>
<dbReference type="PROSITE" id="PS00154">
    <property type="entry name" value="ATPASE_E1_E2"/>
    <property type="match status" value="1"/>
</dbReference>
<feature type="domain" description="Guanylate cyclase" evidence="9">
    <location>
        <begin position="1460"/>
        <end position="1596"/>
    </location>
</feature>
<feature type="transmembrane region" description="Helical" evidence="8">
    <location>
        <begin position="986"/>
        <end position="1007"/>
    </location>
</feature>
<evidence type="ECO:0000256" key="5">
    <source>
        <dbReference type="ARBA" id="ARBA00022989"/>
    </source>
</evidence>
<dbReference type="SMART" id="SM00044">
    <property type="entry name" value="CYCc"/>
    <property type="match status" value="2"/>
</dbReference>
<dbReference type="InterPro" id="IPR008250">
    <property type="entry name" value="ATPase_P-typ_transduc_dom_A_sf"/>
</dbReference>
<evidence type="ECO:0000256" key="4">
    <source>
        <dbReference type="ARBA" id="ARBA00022842"/>
    </source>
</evidence>
<dbReference type="GO" id="GO:0016887">
    <property type="term" value="F:ATP hydrolysis activity"/>
    <property type="evidence" value="ECO:0007669"/>
    <property type="project" value="InterPro"/>
</dbReference>
<feature type="transmembrane region" description="Helical" evidence="8">
    <location>
        <begin position="318"/>
        <end position="340"/>
    </location>
</feature>
<dbReference type="NCBIfam" id="TIGR01494">
    <property type="entry name" value="ATPase_P-type"/>
    <property type="match status" value="2"/>
</dbReference>
<organism evidence="10 11">
    <name type="scientific">Blepharisma stoltei</name>
    <dbReference type="NCBI Taxonomy" id="1481888"/>
    <lineage>
        <taxon>Eukaryota</taxon>
        <taxon>Sar</taxon>
        <taxon>Alveolata</taxon>
        <taxon>Ciliophora</taxon>
        <taxon>Postciliodesmatophora</taxon>
        <taxon>Heterotrichea</taxon>
        <taxon>Heterotrichida</taxon>
        <taxon>Blepharismidae</taxon>
        <taxon>Blepharisma</taxon>
    </lineage>
</organism>
<dbReference type="EMBL" id="CAJZBQ010000058">
    <property type="protein sequence ID" value="CAG9334360.1"/>
    <property type="molecule type" value="Genomic_DNA"/>
</dbReference>
<feature type="transmembrane region" description="Helical" evidence="8">
    <location>
        <begin position="1102"/>
        <end position="1122"/>
    </location>
</feature>
<feature type="transmembrane region" description="Helical" evidence="8">
    <location>
        <begin position="1750"/>
        <end position="1778"/>
    </location>
</feature>
<dbReference type="InterPro" id="IPR023299">
    <property type="entry name" value="ATPase_P-typ_cyto_dom_N"/>
</dbReference>
<feature type="transmembrane region" description="Helical" evidence="8">
    <location>
        <begin position="1889"/>
        <end position="1908"/>
    </location>
</feature>
<keyword evidence="11" id="KW-1185">Reference proteome</keyword>
<dbReference type="PANTHER" id="PTHR24092:SF5">
    <property type="entry name" value="PHOSPHOLIPID-TRANSPORTING ATPASE"/>
    <property type="match status" value="1"/>
</dbReference>
<feature type="transmembrane region" description="Helical" evidence="8">
    <location>
        <begin position="1075"/>
        <end position="1095"/>
    </location>
</feature>
<dbReference type="SUPFAM" id="SSF56784">
    <property type="entry name" value="HAD-like"/>
    <property type="match status" value="1"/>
</dbReference>
<dbReference type="InterPro" id="IPR001054">
    <property type="entry name" value="A/G_cyclase"/>
</dbReference>
<evidence type="ECO:0000313" key="10">
    <source>
        <dbReference type="EMBL" id="CAG9334360.1"/>
    </source>
</evidence>
<feature type="transmembrane region" description="Helical" evidence="8">
    <location>
        <begin position="1815"/>
        <end position="1834"/>
    </location>
</feature>
<dbReference type="GO" id="GO:0006897">
    <property type="term" value="P:endocytosis"/>
    <property type="evidence" value="ECO:0007669"/>
    <property type="project" value="TreeGrafter"/>
</dbReference>
<dbReference type="InterPro" id="IPR029787">
    <property type="entry name" value="Nucleotide_cyclase"/>
</dbReference>
<dbReference type="InterPro" id="IPR001757">
    <property type="entry name" value="P_typ_ATPase"/>
</dbReference>
<dbReference type="Pfam" id="PF16209">
    <property type="entry name" value="PhoLip_ATPase_N"/>
    <property type="match status" value="1"/>
</dbReference>
<dbReference type="Pfam" id="PF13246">
    <property type="entry name" value="Cation_ATPase"/>
    <property type="match status" value="1"/>
</dbReference>
<dbReference type="InterPro" id="IPR032631">
    <property type="entry name" value="P-type_ATPase_N"/>
</dbReference>
<feature type="transmembrane region" description="Helical" evidence="8">
    <location>
        <begin position="1351"/>
        <end position="1373"/>
    </location>
</feature>
<dbReference type="Gene3D" id="3.40.50.1000">
    <property type="entry name" value="HAD superfamily/HAD-like"/>
    <property type="match status" value="1"/>
</dbReference>
<dbReference type="PANTHER" id="PTHR24092">
    <property type="entry name" value="PROBABLE PHOSPHOLIPID-TRANSPORTING ATPASE"/>
    <property type="match status" value="1"/>
</dbReference>
<evidence type="ECO:0000256" key="6">
    <source>
        <dbReference type="ARBA" id="ARBA00023136"/>
    </source>
</evidence>
<feature type="transmembrane region" description="Helical" evidence="8">
    <location>
        <begin position="1784"/>
        <end position="1803"/>
    </location>
</feature>
<dbReference type="GO" id="GO:0006890">
    <property type="term" value="P:retrograde vesicle-mediated transport, Golgi to endoplasmic reticulum"/>
    <property type="evidence" value="ECO:0007669"/>
    <property type="project" value="TreeGrafter"/>
</dbReference>
<dbReference type="GO" id="GO:0045332">
    <property type="term" value="P:phospholipid translocation"/>
    <property type="evidence" value="ECO:0007669"/>
    <property type="project" value="TreeGrafter"/>
</dbReference>
<evidence type="ECO:0000256" key="2">
    <source>
        <dbReference type="ARBA" id="ARBA00022692"/>
    </source>
</evidence>
<dbReference type="InterPro" id="IPR023214">
    <property type="entry name" value="HAD_sf"/>
</dbReference>
<feature type="transmembrane region" description="Helical" evidence="8">
    <location>
        <begin position="1385"/>
        <end position="1408"/>
    </location>
</feature>
<dbReference type="InterPro" id="IPR018303">
    <property type="entry name" value="ATPase_P-typ_P_site"/>
</dbReference>
<dbReference type="Gene3D" id="3.30.70.1230">
    <property type="entry name" value="Nucleotide cyclase"/>
    <property type="match status" value="2"/>
</dbReference>
<evidence type="ECO:0000256" key="3">
    <source>
        <dbReference type="ARBA" id="ARBA00022723"/>
    </source>
</evidence>
<dbReference type="SUPFAM" id="SSF81660">
    <property type="entry name" value="Metal cation-transporting ATPase, ATP-binding domain N"/>
    <property type="match status" value="1"/>
</dbReference>
<dbReference type="SUPFAM" id="SSF55073">
    <property type="entry name" value="Nucleotide cyclase"/>
    <property type="match status" value="2"/>
</dbReference>
<dbReference type="InterPro" id="IPR032630">
    <property type="entry name" value="P_typ_ATPase_c"/>
</dbReference>
<dbReference type="GO" id="GO:0005886">
    <property type="term" value="C:plasma membrane"/>
    <property type="evidence" value="ECO:0007669"/>
    <property type="project" value="TreeGrafter"/>
</dbReference>
<comment type="subcellular location">
    <subcellularLocation>
        <location evidence="1">Membrane</location>
        <topology evidence="1">Multi-pass membrane protein</topology>
    </subcellularLocation>
</comment>
<dbReference type="SUPFAM" id="SSF81653">
    <property type="entry name" value="Calcium ATPase, transduction domain A"/>
    <property type="match status" value="1"/>
</dbReference>
<dbReference type="GO" id="GO:0005802">
    <property type="term" value="C:trans-Golgi network"/>
    <property type="evidence" value="ECO:0007669"/>
    <property type="project" value="TreeGrafter"/>
</dbReference>
<feature type="transmembrane region" description="Helical" evidence="8">
    <location>
        <begin position="955"/>
        <end position="974"/>
    </location>
</feature>
<proteinExistence type="predicted"/>
<dbReference type="GO" id="GO:0046872">
    <property type="term" value="F:metal ion binding"/>
    <property type="evidence" value="ECO:0007669"/>
    <property type="project" value="UniProtKB-KW"/>
</dbReference>